<gene>
    <name evidence="2" type="ORF">CSSPTR1EN2_LOCUS14583</name>
</gene>
<accession>A0ABP0UE18</accession>
<feature type="compositionally biased region" description="Basic and acidic residues" evidence="1">
    <location>
        <begin position="71"/>
        <end position="99"/>
    </location>
</feature>
<evidence type="ECO:0000256" key="1">
    <source>
        <dbReference type="SAM" id="MobiDB-lite"/>
    </source>
</evidence>
<protein>
    <submittedName>
        <fullName evidence="2">Uncharacterized protein</fullName>
    </submittedName>
</protein>
<sequence length="99" mass="11869">MEENFYKEEEMEVMDMETKMQRWNCDMKDFSPRSNQASNSDGLFFAVTCADAVCRSVKRGNNPTAKPYRSMAEREEQRKQRRLELERRYESARKQKEAQ</sequence>
<reference evidence="2" key="1">
    <citation type="submission" date="2024-02" db="EMBL/GenBank/DDBJ databases">
        <authorList>
            <consortium name="ELIXIR-Norway"/>
            <consortium name="Elixir Norway"/>
        </authorList>
    </citation>
    <scope>NUCLEOTIDE SEQUENCE</scope>
</reference>
<organism evidence="2 3">
    <name type="scientific">Sphagnum troendelagicum</name>
    <dbReference type="NCBI Taxonomy" id="128251"/>
    <lineage>
        <taxon>Eukaryota</taxon>
        <taxon>Viridiplantae</taxon>
        <taxon>Streptophyta</taxon>
        <taxon>Embryophyta</taxon>
        <taxon>Bryophyta</taxon>
        <taxon>Sphagnophytina</taxon>
        <taxon>Sphagnopsida</taxon>
        <taxon>Sphagnales</taxon>
        <taxon>Sphagnaceae</taxon>
        <taxon>Sphagnum</taxon>
    </lineage>
</organism>
<feature type="region of interest" description="Disordered" evidence="1">
    <location>
        <begin position="58"/>
        <end position="99"/>
    </location>
</feature>
<evidence type="ECO:0000313" key="3">
    <source>
        <dbReference type="Proteomes" id="UP001497512"/>
    </source>
</evidence>
<dbReference type="EMBL" id="OZ019895">
    <property type="protein sequence ID" value="CAK9219514.1"/>
    <property type="molecule type" value="Genomic_DNA"/>
</dbReference>
<name>A0ABP0UE18_9BRYO</name>
<dbReference type="Proteomes" id="UP001497512">
    <property type="component" value="Chromosome 3"/>
</dbReference>
<evidence type="ECO:0000313" key="2">
    <source>
        <dbReference type="EMBL" id="CAK9219514.1"/>
    </source>
</evidence>
<keyword evidence="3" id="KW-1185">Reference proteome</keyword>
<proteinExistence type="predicted"/>